<evidence type="ECO:0008006" key="3">
    <source>
        <dbReference type="Google" id="ProtNLM"/>
    </source>
</evidence>
<sequence>MWWLAVLIISIAGGGCTRDSFDRGNPATGEAEVIFGLRLPGEFSMSASRAMSVSDEREVATVQVLMFDEQNMLLDIERARLRGVNTFSVGLPEVTTGTQVKMVLLANADNILASSIGLNPNSPEFPSLDYDMLMPLISAAITGPMFASGGPVPMWGESVPITVQPGIQSTMIPLMRSVARVDVGLGKYTKALDGTFTWNGMTAADSDPSAQPIPFRMTAVYVVKPNNRFSVAPVLANINPSSADDGRPSATAPSVPPGTTQFDTFASQTSEDLFRFDIEPGKNYTTREIYIPEADIVTGGSGAHRSRMAIVVAGYYAQDTELSYYRVDFGNGEQYQNVLRNHLYMFSIANVIGSGYPTVEMAYNSQAMNMTVDVLDWDEAIVNNIWFEGSYYFAMDRQTVMFDPLPNETLTITFRTNIPQFDFYFADDPEKFVRFSSTAPAVNAALRDEYVYTLVKETTTSADDEYTLSIFNPRGNIGELAGAPDDRRSDWVIRALNLEMNFHIDQRRSPGEISLQNGQGRFLTPEGNAQSPIDIEVVSMNPFEITATETVNGVTRNAEWIDLPGKDDITGDGFFYYQHDLVVDTFEYGEDLDGTTDRTAIINIYIPATGTSVNYSVTQQAPYVRIDRETVSAPRPIGGSGTETILVFVYTNIQSGDLSVAKEAGGSDDIRLLGGGVLTPYDPRNPGNLRFEVGVVYDPDQENSYGANFLVSDIGSKYGELPDESIRVVVPPKNQTFDSFWYNARFGTDPAFDWLPAPMTEIFSGSNYVFPWNTTSVSFDVVSNVGHMPDPTHMAQADIDRVSVVTSDYDGSGTMLYKYTYIPYKTSYVTTSQQRLAFISTLEIGTPITGGTDVKLGQQVFQVSEGEYGIRRHTWEGVGEDNPAVFDVKSNVSWMAEVTTTPLGQGEWFRVRAQNDNGGSTGDFAWGGFYKMDDRVYGPVSIDPNDPPYESRTMSLLVNDSELQFVVDPLDFYDPTDPSQPRRRDATITLRNNDYDPAKLGAPNPTAITITQYNRVLLNQAVIPSLPLTNQPLTVENTSQEYTFIAETNLGVIWLDFWEVDANGNKVGDEPIDRIEFTTGKDPQNGAEAVRIEGVTLPPAGELSRRLMIALTAPGLTDAQEQVLGIWTQQNAYPHDIVTWKTGNIVAPPGVLGVGQETGLLTLRGSKEFGTAAAQAAGFDAPANETVYVVLFKRGSLIGLKATGGAYNRSTDVIWAPFDYDLDDLGNAWADITGVGPTVAYPTSRLSALQGDPCAFADGHEGDGLNGWKTPTGGINGNGYWDGPNGQLQGLQDWGTPQTLTGLQWNLATNPSATTTYGWSFVGDPTVLVPYSGTRNDTGQYTAPTLPPGWMQNESQAYWINGGVGNTSMRVRGGDANGSNFQVTNDISTNIAVPIRCVRR</sequence>
<proteinExistence type="predicted"/>
<reference evidence="2" key="1">
    <citation type="journal article" date="2014" name="Microb. Ecol.">
        <title>Phylogenetic and Functional Analysis of Gut Microbiota of a Fungus-Growing Higher Termite: Bacteroidetes from Higher Termites Are a Rich Source of beta-Glucosidase Genes.</title>
        <authorList>
            <person name="Zhang M."/>
            <person name="Liu N."/>
            <person name="Qian C."/>
            <person name="Wang Q."/>
            <person name="Wang Q."/>
            <person name="Long Y."/>
            <person name="Huang Y."/>
            <person name="Zhou Z."/>
            <person name="Yan X."/>
        </authorList>
    </citation>
    <scope>NUCLEOTIDE SEQUENCE</scope>
</reference>
<accession>A0A060D217</accession>
<name>A0A060D217_9BACT</name>
<dbReference type="EMBL" id="KJ095701">
    <property type="protein sequence ID" value="AIA99558.1"/>
    <property type="molecule type" value="Genomic_DNA"/>
</dbReference>
<evidence type="ECO:0000313" key="2">
    <source>
        <dbReference type="EMBL" id="AIA99558.1"/>
    </source>
</evidence>
<protein>
    <recommendedName>
        <fullName evidence="3">Major fimbrial subunit protein N-terminal domain-containing protein</fullName>
    </recommendedName>
</protein>
<feature type="region of interest" description="Disordered" evidence="1">
    <location>
        <begin position="240"/>
        <end position="259"/>
    </location>
</feature>
<organism evidence="2">
    <name type="scientific">uncultured bacterium contig00003(2014)</name>
    <dbReference type="NCBI Taxonomy" id="1465624"/>
    <lineage>
        <taxon>Bacteria</taxon>
        <taxon>environmental samples</taxon>
    </lineage>
</organism>
<evidence type="ECO:0000256" key="1">
    <source>
        <dbReference type="SAM" id="MobiDB-lite"/>
    </source>
</evidence>